<evidence type="ECO:0000313" key="4">
    <source>
        <dbReference type="Proteomes" id="UP001168575"/>
    </source>
</evidence>
<gene>
    <name evidence="3" type="ORF">Q3982_05405</name>
</gene>
<evidence type="ECO:0000313" key="3">
    <source>
        <dbReference type="EMBL" id="MDO4842095.1"/>
    </source>
</evidence>
<dbReference type="InterPro" id="IPR013378">
    <property type="entry name" value="InlB-like_B-rpt"/>
</dbReference>
<comment type="caution">
    <text evidence="3">The sequence shown here is derived from an EMBL/GenBank/DDBJ whole genome shotgun (WGS) entry which is preliminary data.</text>
</comment>
<evidence type="ECO:0000256" key="1">
    <source>
        <dbReference type="ARBA" id="ARBA00004196"/>
    </source>
</evidence>
<dbReference type="Gene3D" id="2.60.40.4270">
    <property type="entry name" value="Listeria-Bacteroides repeat domain"/>
    <property type="match status" value="1"/>
</dbReference>
<reference evidence="3" key="1">
    <citation type="submission" date="2023-07" db="EMBL/GenBank/DDBJ databases">
        <title>Between Cages and Wild: Unraveling the Impact of Captivity on Animal Microbiomes and Antimicrobial Resistance.</title>
        <authorList>
            <person name="Schmartz G.P."/>
            <person name="Rehner J."/>
            <person name="Schuff M.J."/>
            <person name="Becker S.L."/>
            <person name="Kravczyk M."/>
            <person name="Gurevich A."/>
            <person name="Francke R."/>
            <person name="Mueller R."/>
            <person name="Keller V."/>
            <person name="Keller A."/>
        </authorList>
    </citation>
    <scope>NUCLEOTIDE SEQUENCE</scope>
    <source>
        <strain evidence="3">S12M_St_49</strain>
    </source>
</reference>
<dbReference type="Gene3D" id="3.40.50.12090">
    <property type="match status" value="1"/>
</dbReference>
<organism evidence="3 4">
    <name type="scientific">Phoenicibacter congonensis</name>
    <dbReference type="NCBI Taxonomy" id="1944646"/>
    <lineage>
        <taxon>Bacteria</taxon>
        <taxon>Bacillati</taxon>
        <taxon>Actinomycetota</taxon>
        <taxon>Coriobacteriia</taxon>
        <taxon>Eggerthellales</taxon>
        <taxon>Eggerthellaceae</taxon>
        <taxon>Phoenicibacter</taxon>
    </lineage>
</organism>
<proteinExistence type="predicted"/>
<dbReference type="GO" id="GO:0030288">
    <property type="term" value="C:outer membrane-bounded periplasmic space"/>
    <property type="evidence" value="ECO:0007669"/>
    <property type="project" value="TreeGrafter"/>
</dbReference>
<dbReference type="InterPro" id="IPR042229">
    <property type="entry name" value="Listeria/Bacterioides_rpt_sf"/>
</dbReference>
<protein>
    <submittedName>
        <fullName evidence="3">Cell wall-binding repeat-containing protein</fullName>
    </submittedName>
</protein>
<dbReference type="InterPro" id="IPR007253">
    <property type="entry name" value="Cell_wall-bd_2"/>
</dbReference>
<name>A0AA43RI04_9ACTN</name>
<evidence type="ECO:0000259" key="2">
    <source>
        <dbReference type="Pfam" id="PF14478"/>
    </source>
</evidence>
<dbReference type="Gene3D" id="2.170.130.30">
    <property type="match status" value="1"/>
</dbReference>
<dbReference type="InterPro" id="IPR051922">
    <property type="entry name" value="Bact_Sporulation_Assoc"/>
</dbReference>
<dbReference type="AlphaFoldDB" id="A0AA43RI04"/>
<dbReference type="Proteomes" id="UP001168575">
    <property type="component" value="Unassembled WGS sequence"/>
</dbReference>
<dbReference type="PANTHER" id="PTHR30032">
    <property type="entry name" value="N-ACETYLMURAMOYL-L-ALANINE AMIDASE-RELATED"/>
    <property type="match status" value="1"/>
</dbReference>
<dbReference type="EMBL" id="JAUMVS010000091">
    <property type="protein sequence ID" value="MDO4842095.1"/>
    <property type="molecule type" value="Genomic_DNA"/>
</dbReference>
<dbReference type="PANTHER" id="PTHR30032:SF4">
    <property type="entry name" value="AMIDASE ENHANCER"/>
    <property type="match status" value="1"/>
</dbReference>
<comment type="subcellular location">
    <subcellularLocation>
        <location evidence="1">Cell envelope</location>
    </subcellularLocation>
</comment>
<dbReference type="InterPro" id="IPR027954">
    <property type="entry name" value="Transcobalamin-like_C"/>
</dbReference>
<keyword evidence="4" id="KW-1185">Reference proteome</keyword>
<dbReference type="Pfam" id="PF04122">
    <property type="entry name" value="CW_binding_2"/>
    <property type="match status" value="3"/>
</dbReference>
<feature type="non-terminal residue" evidence="3">
    <location>
        <position position="1"/>
    </location>
</feature>
<feature type="domain" description="Transcobalamin-like C-terminal" evidence="2">
    <location>
        <begin position="100"/>
        <end position="183"/>
    </location>
</feature>
<dbReference type="Pfam" id="PF14478">
    <property type="entry name" value="DUF4430"/>
    <property type="match status" value="1"/>
</dbReference>
<sequence length="580" mass="62497">SFDGTLLTEVNLPTTVTSLDVRSFMTNAGENGVLTLLVTDEAQLTDHGNFHADGTYKGTTYHKTQLVEQGQSIKFVVTGQDKDGKAESWIEETEFKMAEGSKASDLSEKAFKEKGLTYSSSTYGTDWYLNNITSPFDSTNTLGTQKVGNRWAYWHFLINGEMASVSAGGYTLQEGDVISWVYSLDEPYEYTVTFNSNGGSDVPSQTVVDGSKATKPDNPTKAGFKFAGWFTDEGLTNEYDFTEEVTMDVKLYAKWIEAKQYNVTRLWGDDCYGTNVETLRQDVANNGAPNGVIVCNTDHYIDSLSGAALAGLLDYPILLVNGTSSSMNEKSQEAINLLTNDGANKINVVILGGKFAITESIEAQLSAFDTDGACERVYGDDGYDTNKAVYEYGAKVNGGWNSSEVLVATGGSFHDALGAGSYAASKKSFILLANPSGDNSDLVTKAGNHGNALILGGKYAVSEELEAQLNSAGITTSRLAGDDAYATNIAFVNQALKSGMKLDYAGFSTGRDYYDALGSSHILGKANSVMFLVALEESYNQNVYDILKNSNEALEQGVIFGGTAVVTDVTKDEIIKSRTE</sequence>
<dbReference type="Pfam" id="PF09479">
    <property type="entry name" value="Flg_new"/>
    <property type="match status" value="1"/>
</dbReference>
<accession>A0AA43RI04</accession>
<dbReference type="NCBIfam" id="TIGR02543">
    <property type="entry name" value="List_Bact_rpt"/>
    <property type="match status" value="1"/>
</dbReference>